<dbReference type="AlphaFoldDB" id="A0A6C1TYB4"/>
<gene>
    <name evidence="2" type="ORF">EKI59_06170</name>
    <name evidence="1" type="ORF">H0H28_12040</name>
</gene>
<dbReference type="Proteomes" id="UP000336646">
    <property type="component" value="Unassembled WGS sequence"/>
</dbReference>
<dbReference type="EMBL" id="JACEOR010000544">
    <property type="protein sequence ID" value="MBA4506029.1"/>
    <property type="molecule type" value="Genomic_DNA"/>
</dbReference>
<accession>A0A6C1TYB4</accession>
<dbReference type="InterPro" id="IPR017517">
    <property type="entry name" value="Maleyloyr_isom"/>
</dbReference>
<dbReference type="NCBIfam" id="TIGR03083">
    <property type="entry name" value="maleylpyruvate isomerase family mycothiol-dependent enzyme"/>
    <property type="match status" value="1"/>
</dbReference>
<proteinExistence type="predicted"/>
<name>A0A6C1TYB4_9CORY</name>
<organism evidence="2 3">
    <name type="scientific">Corynebacterium sanguinis</name>
    <dbReference type="NCBI Taxonomy" id="2594913"/>
    <lineage>
        <taxon>Bacteria</taxon>
        <taxon>Bacillati</taxon>
        <taxon>Actinomycetota</taxon>
        <taxon>Actinomycetes</taxon>
        <taxon>Mycobacteriales</taxon>
        <taxon>Corynebacteriaceae</taxon>
        <taxon>Corynebacterium</taxon>
    </lineage>
</organism>
<dbReference type="SUPFAM" id="SSF109854">
    <property type="entry name" value="DinB/YfiT-like putative metalloenzymes"/>
    <property type="match status" value="1"/>
</dbReference>
<dbReference type="InterPro" id="IPR034660">
    <property type="entry name" value="DinB/YfiT-like"/>
</dbReference>
<protein>
    <submittedName>
        <fullName evidence="2">TIGR03085 family protein</fullName>
    </submittedName>
</protein>
<sequence>MLGPMSFAKQERDRLANLFLDLGPDAPTLCEGWNTRDLAIHLYIRENKLHKAGGNFIGALKPVLEKETKQQEQRPYEDVVRDWAAGPPKLLAPIDGMMNTAENFVHHEDVRRGDGVARPRDFSAGVDRTLMGLAQRFAKLTMRSSDTPIILTPPTLPPVTVGGGRKVAERGDDVIRAKGEPGELLLWIMGRDVVEIDFEGDEEKIAALQVKS</sequence>
<evidence type="ECO:0000313" key="2">
    <source>
        <dbReference type="EMBL" id="TVS28712.1"/>
    </source>
</evidence>
<reference evidence="1 4" key="2">
    <citation type="submission" date="2020-07" db="EMBL/GenBank/DDBJ databases">
        <authorList>
            <person name="Khare M."/>
        </authorList>
    </citation>
    <scope>NUCLEOTIDE SEQUENCE [LARGE SCALE GENOMIC DNA]</scope>
    <source>
        <strain evidence="1 4">P8776</strain>
    </source>
</reference>
<comment type="caution">
    <text evidence="2">The sequence shown here is derived from an EMBL/GenBank/DDBJ whole genome shotgun (WGS) entry which is preliminary data.</text>
</comment>
<reference evidence="2 3" key="1">
    <citation type="submission" date="2018-12" db="EMBL/GenBank/DDBJ databases">
        <title>Corynebacterium sanguinis sp. nov., a clinically-associated and environmental corynebacterium.</title>
        <authorList>
            <person name="Gonzales-Siles L."/>
            <person name="Jaen-Luchoro D."/>
            <person name="Cardew S."/>
            <person name="Inganas E."/>
            <person name="Ohlen M."/>
            <person name="Jensie-Markopolous S."/>
            <person name="Pinyeiro-Iglesias B."/>
            <person name="Molin K."/>
            <person name="Skovbjerg S."/>
            <person name="Svensson-Stadler L."/>
            <person name="Funke G."/>
            <person name="Moore E.R.B."/>
        </authorList>
    </citation>
    <scope>NUCLEOTIDE SEQUENCE [LARGE SCALE GENOMIC DNA]</scope>
    <source>
        <strain evidence="2 3">58734</strain>
    </source>
</reference>
<evidence type="ECO:0000313" key="1">
    <source>
        <dbReference type="EMBL" id="MBA4506029.1"/>
    </source>
</evidence>
<dbReference type="OrthoDB" id="3268903at2"/>
<keyword evidence="4" id="KW-1185">Reference proteome</keyword>
<evidence type="ECO:0000313" key="3">
    <source>
        <dbReference type="Proteomes" id="UP000336646"/>
    </source>
</evidence>
<dbReference type="Proteomes" id="UP000580709">
    <property type="component" value="Unassembled WGS sequence"/>
</dbReference>
<dbReference type="InterPro" id="IPR017519">
    <property type="entry name" value="CHP03085"/>
</dbReference>
<dbReference type="EMBL" id="RXIR01000010">
    <property type="protein sequence ID" value="TVS28712.1"/>
    <property type="molecule type" value="Genomic_DNA"/>
</dbReference>
<dbReference type="NCBIfam" id="TIGR03085">
    <property type="entry name" value="TIGR03085 family metal-binding protein"/>
    <property type="match status" value="1"/>
</dbReference>
<evidence type="ECO:0000313" key="4">
    <source>
        <dbReference type="Proteomes" id="UP000580709"/>
    </source>
</evidence>